<dbReference type="GO" id="GO:0004497">
    <property type="term" value="F:monooxygenase activity"/>
    <property type="evidence" value="ECO:0007669"/>
    <property type="project" value="UniProtKB-KW"/>
</dbReference>
<organism evidence="4 5">
    <name type="scientific">Sphaerisporangium aureirubrum</name>
    <dbReference type="NCBI Taxonomy" id="1544736"/>
    <lineage>
        <taxon>Bacteria</taxon>
        <taxon>Bacillati</taxon>
        <taxon>Actinomycetota</taxon>
        <taxon>Actinomycetes</taxon>
        <taxon>Streptosporangiales</taxon>
        <taxon>Streptosporangiaceae</taxon>
        <taxon>Sphaerisporangium</taxon>
    </lineage>
</organism>
<dbReference type="Proteomes" id="UP001596137">
    <property type="component" value="Unassembled WGS sequence"/>
</dbReference>
<dbReference type="SUPFAM" id="SSF51905">
    <property type="entry name" value="FAD/NAD(P)-binding domain"/>
    <property type="match status" value="1"/>
</dbReference>
<dbReference type="InterPro" id="IPR050493">
    <property type="entry name" value="FAD-dep_Monooxygenase_BioMet"/>
</dbReference>
<proteinExistence type="predicted"/>
<reference evidence="5" key="1">
    <citation type="journal article" date="2019" name="Int. J. Syst. Evol. Microbiol.">
        <title>The Global Catalogue of Microorganisms (GCM) 10K type strain sequencing project: providing services to taxonomists for standard genome sequencing and annotation.</title>
        <authorList>
            <consortium name="The Broad Institute Genomics Platform"/>
            <consortium name="The Broad Institute Genome Sequencing Center for Infectious Disease"/>
            <person name="Wu L."/>
            <person name="Ma J."/>
        </authorList>
    </citation>
    <scope>NUCLEOTIDE SEQUENCE [LARGE SCALE GENOMIC DNA]</scope>
    <source>
        <strain evidence="5">JCM 30346</strain>
    </source>
</reference>
<dbReference type="Gene3D" id="3.30.9.20">
    <property type="match status" value="1"/>
</dbReference>
<keyword evidence="2 4" id="KW-0503">Monooxygenase</keyword>
<dbReference type="Gene3D" id="3.50.50.60">
    <property type="entry name" value="FAD/NAD(P)-binding domain"/>
    <property type="match status" value="1"/>
</dbReference>
<dbReference type="PANTHER" id="PTHR13789">
    <property type="entry name" value="MONOOXYGENASE"/>
    <property type="match status" value="1"/>
</dbReference>
<evidence type="ECO:0000313" key="4">
    <source>
        <dbReference type="EMBL" id="MFC6084314.1"/>
    </source>
</evidence>
<dbReference type="PRINTS" id="PR00420">
    <property type="entry name" value="RNGMNOXGNASE"/>
</dbReference>
<dbReference type="Pfam" id="PF01494">
    <property type="entry name" value="FAD_binding_3"/>
    <property type="match status" value="1"/>
</dbReference>
<evidence type="ECO:0000259" key="3">
    <source>
        <dbReference type="Pfam" id="PF01494"/>
    </source>
</evidence>
<dbReference type="EMBL" id="JBHSRF010000040">
    <property type="protein sequence ID" value="MFC6084314.1"/>
    <property type="molecule type" value="Genomic_DNA"/>
</dbReference>
<comment type="caution">
    <text evidence="4">The sequence shown here is derived from an EMBL/GenBank/DDBJ whole genome shotgun (WGS) entry which is preliminary data.</text>
</comment>
<dbReference type="InterPro" id="IPR036188">
    <property type="entry name" value="FAD/NAD-bd_sf"/>
</dbReference>
<sequence length="580" mass="61254">MTPQPPRRVAVVGAGAAGAFFTLELSRLLPDVAVDLYDRAERSPGAGIVMSWEFAERVKATHPEAFALPGTAMATWDRTLTVAGDEHIWSGAYGMFGLTRRVFRRHAAELAAALPNVRFLRHDVLSRPSGADLVVVADGANSRLRGRYGGTFGTHGTPGRTVFLWMRTPAVLEPTFVLRSAGPGLLIVHSYPHGAAESTFIVEAHPRTLDALGLLERPLPEVEQELAGIFAAELGGAPLHSQTWGWRAFPTIVNERWHDGRTVLLGDAAHTVHFSIGSGTALAIDDAFTLAGSLAAEPSLGDALDAYAAARRPVVDAAQAEARDSQQWFETLSLRPRLRGHQTVFALRSRRGANTYARLKSRDPGFTAATVATLAGRAIPADPADLPLTLGGLQLTGRIATPAPVPGPFTGARPGPQTGPDAHAAPRALVLPTAAGGAWCLVTDGPPGDMSPVPPCVLIETSDRTDPATLVPAYRSAGACAVGLLLPEDTTLKNAHGADFLAVPAQPGPGRVERTRLADRIRYDHDLPVLLLSADELPRDEIDTLIAAGRADLVAAASPRDLARLPGTAPPVTPRAVPAR</sequence>
<feature type="domain" description="FAD-binding" evidence="3">
    <location>
        <begin position="131"/>
        <end position="319"/>
    </location>
</feature>
<name>A0ABW1NNR1_9ACTN</name>
<keyword evidence="1" id="KW-0560">Oxidoreductase</keyword>
<protein>
    <submittedName>
        <fullName evidence="4">FAD-dependent monooxygenase</fullName>
    </submittedName>
</protein>
<dbReference type="InterPro" id="IPR002938">
    <property type="entry name" value="FAD-bd"/>
</dbReference>
<evidence type="ECO:0000313" key="5">
    <source>
        <dbReference type="Proteomes" id="UP001596137"/>
    </source>
</evidence>
<accession>A0ABW1NNR1</accession>
<evidence type="ECO:0000256" key="2">
    <source>
        <dbReference type="ARBA" id="ARBA00023033"/>
    </source>
</evidence>
<gene>
    <name evidence="4" type="ORF">ACFP1K_24360</name>
</gene>
<dbReference type="RefSeq" id="WP_380757232.1">
    <property type="nucleotide sequence ID" value="NZ_JBHSRF010000040.1"/>
</dbReference>
<evidence type="ECO:0000256" key="1">
    <source>
        <dbReference type="ARBA" id="ARBA00023002"/>
    </source>
</evidence>
<dbReference type="PANTHER" id="PTHR13789:SF309">
    <property type="entry name" value="PUTATIVE (AFU_ORTHOLOGUE AFUA_6G14510)-RELATED"/>
    <property type="match status" value="1"/>
</dbReference>
<keyword evidence="5" id="KW-1185">Reference proteome</keyword>